<keyword evidence="2" id="KW-1185">Reference proteome</keyword>
<dbReference type="PANTHER" id="PTHR38456:SF1">
    <property type="entry name" value="CYCLIC DI-AMP RECEPTOR A"/>
    <property type="match status" value="1"/>
</dbReference>
<dbReference type="Pfam" id="PF06153">
    <property type="entry name" value="CdAMP_rec"/>
    <property type="match status" value="1"/>
</dbReference>
<dbReference type="SUPFAM" id="SSF54913">
    <property type="entry name" value="GlnB-like"/>
    <property type="match status" value="1"/>
</dbReference>
<dbReference type="InterPro" id="IPR015867">
    <property type="entry name" value="N-reg_PII/ATP_PRibTrfase_C"/>
</dbReference>
<reference evidence="2" key="1">
    <citation type="submission" date="2018-02" db="EMBL/GenBank/DDBJ databases">
        <authorList>
            <person name="Holder M.E."/>
            <person name="Ajami N.J."/>
            <person name="Petrosino J.F."/>
        </authorList>
    </citation>
    <scope>NUCLEOTIDE SEQUENCE [LARGE SCALE GENOMIC DNA]</scope>
    <source>
        <strain evidence="2">CCUG 47711</strain>
    </source>
</reference>
<name>A0A2S0KPF9_9FIRM</name>
<dbReference type="AlphaFoldDB" id="A0A2S0KPF9"/>
<dbReference type="InterPro" id="IPR011322">
    <property type="entry name" value="N-reg_PII-like_a/b"/>
</dbReference>
<dbReference type="Gene3D" id="3.30.70.120">
    <property type="match status" value="1"/>
</dbReference>
<accession>A0A2S0KPF9</accession>
<evidence type="ECO:0008006" key="3">
    <source>
        <dbReference type="Google" id="ProtNLM"/>
    </source>
</evidence>
<dbReference type="EMBL" id="CP027226">
    <property type="protein sequence ID" value="AVM42894.1"/>
    <property type="molecule type" value="Genomic_DNA"/>
</dbReference>
<gene>
    <name evidence="1" type="ORF">C5Q98_06585</name>
</gene>
<protein>
    <recommendedName>
        <fullName evidence="3">Transcriptional regulator</fullName>
    </recommendedName>
</protein>
<dbReference type="KEGG" id="fsa:C5Q98_06585"/>
<dbReference type="RefSeq" id="WP_106012842.1">
    <property type="nucleotide sequence ID" value="NZ_CP027226.1"/>
</dbReference>
<organism evidence="1 2">
    <name type="scientific">Fastidiosipila sanguinis</name>
    <dbReference type="NCBI Taxonomy" id="236753"/>
    <lineage>
        <taxon>Bacteria</taxon>
        <taxon>Bacillati</taxon>
        <taxon>Bacillota</taxon>
        <taxon>Clostridia</taxon>
        <taxon>Eubacteriales</taxon>
        <taxon>Oscillospiraceae</taxon>
        <taxon>Fastidiosipila</taxon>
    </lineage>
</organism>
<dbReference type="PANTHER" id="PTHR38456">
    <property type="entry name" value="CYCLIC DI-AMP RECEPTOR A"/>
    <property type="match status" value="1"/>
</dbReference>
<dbReference type="Proteomes" id="UP000237947">
    <property type="component" value="Chromosome"/>
</dbReference>
<dbReference type="InterPro" id="IPR010375">
    <property type="entry name" value="CdAMP_rec"/>
</dbReference>
<proteinExistence type="predicted"/>
<sequence>MKLIFTIVHDDDSSRVMGALNKEGYRITKLSSTGGFLRSGNTTLMCGVEDDQVKEALDIIRDHSSSRKVAVDASSLGATTMGYGAYPVEVNVGGATVFIVNVEYFEKM</sequence>
<evidence type="ECO:0000313" key="2">
    <source>
        <dbReference type="Proteomes" id="UP000237947"/>
    </source>
</evidence>
<evidence type="ECO:0000313" key="1">
    <source>
        <dbReference type="EMBL" id="AVM42894.1"/>
    </source>
</evidence>
<dbReference type="OrthoDB" id="9794275at2"/>